<comment type="caution">
    <text evidence="1">The sequence shown here is derived from an EMBL/GenBank/DDBJ whole genome shotgun (WGS) entry which is preliminary data.</text>
</comment>
<dbReference type="EMBL" id="REGN01003206">
    <property type="protein sequence ID" value="RNA23855.1"/>
    <property type="molecule type" value="Genomic_DNA"/>
</dbReference>
<organism evidence="1 2">
    <name type="scientific">Brachionus plicatilis</name>
    <name type="common">Marine rotifer</name>
    <name type="synonym">Brachionus muelleri</name>
    <dbReference type="NCBI Taxonomy" id="10195"/>
    <lineage>
        <taxon>Eukaryota</taxon>
        <taxon>Metazoa</taxon>
        <taxon>Spiralia</taxon>
        <taxon>Gnathifera</taxon>
        <taxon>Rotifera</taxon>
        <taxon>Eurotatoria</taxon>
        <taxon>Monogononta</taxon>
        <taxon>Pseudotrocha</taxon>
        <taxon>Ploima</taxon>
        <taxon>Brachionidae</taxon>
        <taxon>Brachionus</taxon>
    </lineage>
</organism>
<dbReference type="AlphaFoldDB" id="A0A3M7RKJ4"/>
<proteinExistence type="predicted"/>
<gene>
    <name evidence="1" type="ORF">BpHYR1_040804</name>
</gene>
<dbReference type="Proteomes" id="UP000276133">
    <property type="component" value="Unassembled WGS sequence"/>
</dbReference>
<protein>
    <submittedName>
        <fullName evidence="1">Uncharacterized protein</fullName>
    </submittedName>
</protein>
<reference evidence="1 2" key="1">
    <citation type="journal article" date="2018" name="Sci. Rep.">
        <title>Genomic signatures of local adaptation to the degree of environmental predictability in rotifers.</title>
        <authorList>
            <person name="Franch-Gras L."/>
            <person name="Hahn C."/>
            <person name="Garcia-Roger E.M."/>
            <person name="Carmona M.J."/>
            <person name="Serra M."/>
            <person name="Gomez A."/>
        </authorList>
    </citation>
    <scope>NUCLEOTIDE SEQUENCE [LARGE SCALE GENOMIC DNA]</scope>
    <source>
        <strain evidence="1">HYR1</strain>
    </source>
</reference>
<evidence type="ECO:0000313" key="2">
    <source>
        <dbReference type="Proteomes" id="UP000276133"/>
    </source>
</evidence>
<sequence>MKTIVILNKIRIKFIYQRDDLNDKQNAFKKTKTIMTNPYGFLKIFPITRISTKMKKLINSKIKYRISYYNDN</sequence>
<keyword evidence="2" id="KW-1185">Reference proteome</keyword>
<name>A0A3M7RKJ4_BRAPC</name>
<accession>A0A3M7RKJ4</accession>
<evidence type="ECO:0000313" key="1">
    <source>
        <dbReference type="EMBL" id="RNA23855.1"/>
    </source>
</evidence>